<comment type="caution">
    <text evidence="2">The sequence shown here is derived from an EMBL/GenBank/DDBJ whole genome shotgun (WGS) entry which is preliminary data.</text>
</comment>
<dbReference type="Pfam" id="PF26348">
    <property type="entry name" value="SRA_ScoMcrA"/>
    <property type="match status" value="1"/>
</dbReference>
<dbReference type="OrthoDB" id="32277at2"/>
<proteinExistence type="predicted"/>
<dbReference type="EMBL" id="QWLA01000048">
    <property type="protein sequence ID" value="RIH85034.1"/>
    <property type="molecule type" value="Genomic_DNA"/>
</dbReference>
<protein>
    <recommendedName>
        <fullName evidence="1">ScoMcrA-like SRA domain-containing protein</fullName>
    </recommendedName>
</protein>
<keyword evidence="3" id="KW-1185">Reference proteome</keyword>
<evidence type="ECO:0000313" key="2">
    <source>
        <dbReference type="EMBL" id="RIH85034.1"/>
    </source>
</evidence>
<dbReference type="Proteomes" id="UP000265341">
    <property type="component" value="Unassembled WGS sequence"/>
</dbReference>
<evidence type="ECO:0000259" key="1">
    <source>
        <dbReference type="Pfam" id="PF26348"/>
    </source>
</evidence>
<dbReference type="RefSeq" id="WP_119278612.1">
    <property type="nucleotide sequence ID" value="NZ_QWLA01000048.1"/>
</dbReference>
<evidence type="ECO:0000313" key="3">
    <source>
        <dbReference type="Proteomes" id="UP000265341"/>
    </source>
</evidence>
<dbReference type="InterPro" id="IPR058712">
    <property type="entry name" value="SRA_ScoMcrA"/>
</dbReference>
<gene>
    <name evidence="2" type="ORF">Mrose_02409</name>
</gene>
<feature type="domain" description="ScoMcrA-like SRA" evidence="1">
    <location>
        <begin position="35"/>
        <end position="122"/>
    </location>
</feature>
<dbReference type="AlphaFoldDB" id="A0A399EJY9"/>
<accession>A0A399EJY9</accession>
<name>A0A399EJY9_9DEIN</name>
<sequence>MKEHPSSPLSWREVLARHKSLRGIARDSLLVDRGESGYRNRFLADGRIVYPGEGLEGNQQPTGGNAILLEALQTRRPLRVFLREGANRWRDLGFYRVEAVEYRLEEAKGRYAYWFTLVPMESDGKFSTS</sequence>
<reference evidence="2 3" key="1">
    <citation type="submission" date="2018-08" db="EMBL/GenBank/DDBJ databases">
        <title>Meiothermus roseus NBRC 110900 genome sequencing project.</title>
        <authorList>
            <person name="Da Costa M.S."/>
            <person name="Albuquerque L."/>
            <person name="Raposo P."/>
            <person name="Froufe H.J.C."/>
            <person name="Barroso C.S."/>
            <person name="Egas C."/>
        </authorList>
    </citation>
    <scope>NUCLEOTIDE SEQUENCE [LARGE SCALE GENOMIC DNA]</scope>
    <source>
        <strain evidence="2 3">NBRC 110900</strain>
    </source>
</reference>
<organism evidence="2 3">
    <name type="scientific">Calidithermus roseus</name>
    <dbReference type="NCBI Taxonomy" id="1644118"/>
    <lineage>
        <taxon>Bacteria</taxon>
        <taxon>Thermotogati</taxon>
        <taxon>Deinococcota</taxon>
        <taxon>Deinococci</taxon>
        <taxon>Thermales</taxon>
        <taxon>Thermaceae</taxon>
        <taxon>Calidithermus</taxon>
    </lineage>
</organism>